<feature type="domain" description="Trans-sialidase C-terminal" evidence="2">
    <location>
        <begin position="219"/>
        <end position="249"/>
    </location>
</feature>
<dbReference type="EMBL" id="AHKC01015392">
    <property type="protein sequence ID" value="EKF28619.1"/>
    <property type="molecule type" value="Genomic_DNA"/>
</dbReference>
<evidence type="ECO:0000259" key="1">
    <source>
        <dbReference type="Pfam" id="PF13859"/>
    </source>
</evidence>
<reference evidence="3 4" key="1">
    <citation type="journal article" date="2012" name="BMC Genomics">
        <title>Comparative genomic analysis of human infective Trypanosoma cruzi lineages with the bat-restricted subspecies T. cruzi marinkellei.</title>
        <authorList>
            <person name="Franzen O."/>
            <person name="Talavera-Lopez C."/>
            <person name="Ochaya S."/>
            <person name="Butler C.E."/>
            <person name="Messenger L.A."/>
            <person name="Lewis M.D."/>
            <person name="Llewellyn M.S."/>
            <person name="Marinkelle C.J."/>
            <person name="Tyler K.M."/>
            <person name="Miles M.A."/>
            <person name="Andersson B."/>
        </authorList>
    </citation>
    <scope>NUCLEOTIDE SEQUENCE [LARGE SCALE GENOMIC DNA]</scope>
    <source>
        <strain evidence="3 4">B7</strain>
    </source>
</reference>
<dbReference type="Gene3D" id="2.60.120.200">
    <property type="match status" value="1"/>
</dbReference>
<dbReference type="InterPro" id="IPR055239">
    <property type="entry name" value="TS_C"/>
</dbReference>
<accession>K2MSL8</accession>
<gene>
    <name evidence="3" type="ORF">MOQ_007626</name>
</gene>
<dbReference type="InterPro" id="IPR011040">
    <property type="entry name" value="Sialidase"/>
</dbReference>
<dbReference type="SUPFAM" id="SSF50939">
    <property type="entry name" value="Sialidases"/>
    <property type="match status" value="1"/>
</dbReference>
<evidence type="ECO:0000259" key="2">
    <source>
        <dbReference type="Pfam" id="PF22925"/>
    </source>
</evidence>
<dbReference type="Proteomes" id="UP000007350">
    <property type="component" value="Unassembled WGS sequence"/>
</dbReference>
<dbReference type="Gene3D" id="2.120.10.10">
    <property type="match status" value="1"/>
</dbReference>
<keyword evidence="4" id="KW-1185">Reference proteome</keyword>
<dbReference type="Pfam" id="PF13859">
    <property type="entry name" value="BNR_3"/>
    <property type="match status" value="1"/>
</dbReference>
<sequence length="249" mass="27888">MGNGALVFPLTATNNNDKAVSLITYSTDDGQKWEIPEGVSSETCRHPRITEWEEGTLLMVTYCEDGRKVFESRDMGKTWTEAVGKLPGVWLKTSPVFLEVNWRVGDLITATIEERKVMLYTQKVRHSPEENEPNALHLWVTDNNRTFHFGPFSVDSAENKTFANTLLYSDGELYLLQQRGSTTSTAVSLARLTEELSKIKSVLSTWKKLDAFFSESSIPTAGLVGFLSDAASDDVTWIDEYRCLNASVT</sequence>
<organism evidence="3 4">
    <name type="scientific">Trypanosoma cruzi marinkellei</name>
    <dbReference type="NCBI Taxonomy" id="85056"/>
    <lineage>
        <taxon>Eukaryota</taxon>
        <taxon>Discoba</taxon>
        <taxon>Euglenozoa</taxon>
        <taxon>Kinetoplastea</taxon>
        <taxon>Metakinetoplastina</taxon>
        <taxon>Trypanosomatida</taxon>
        <taxon>Trypanosomatidae</taxon>
        <taxon>Trypanosoma</taxon>
        <taxon>Schizotrypanum</taxon>
    </lineage>
</organism>
<dbReference type="CDD" id="cd15482">
    <property type="entry name" value="Sialidase_non-viral"/>
    <property type="match status" value="1"/>
</dbReference>
<proteinExistence type="predicted"/>
<dbReference type="OrthoDB" id="10453091at2759"/>
<dbReference type="InterPro" id="IPR036278">
    <property type="entry name" value="Sialidase_sf"/>
</dbReference>
<name>K2MSL8_TRYCR</name>
<dbReference type="InterPro" id="IPR008377">
    <property type="entry name" value="Sialidase_trypan"/>
</dbReference>
<comment type="caution">
    <text evidence="3">The sequence shown here is derived from an EMBL/GenBank/DDBJ whole genome shotgun (WGS) entry which is preliminary data.</text>
</comment>
<dbReference type="PRINTS" id="PR01803">
    <property type="entry name" value="TCSIALIDASE"/>
</dbReference>
<dbReference type="InterPro" id="IPR013320">
    <property type="entry name" value="ConA-like_dom_sf"/>
</dbReference>
<dbReference type="GO" id="GO:0004308">
    <property type="term" value="F:exo-alpha-sialidase activity"/>
    <property type="evidence" value="ECO:0007669"/>
    <property type="project" value="InterPro"/>
</dbReference>
<feature type="domain" description="Sialidase" evidence="1">
    <location>
        <begin position="1"/>
        <end position="176"/>
    </location>
</feature>
<dbReference type="AlphaFoldDB" id="K2MSL8"/>
<protein>
    <submittedName>
        <fullName evidence="3">Trans-sialidase, putative</fullName>
    </submittedName>
</protein>
<feature type="non-terminal residue" evidence="3">
    <location>
        <position position="249"/>
    </location>
</feature>
<evidence type="ECO:0000313" key="4">
    <source>
        <dbReference type="Proteomes" id="UP000007350"/>
    </source>
</evidence>
<dbReference type="Pfam" id="PF22925">
    <property type="entry name" value="TS_C"/>
    <property type="match status" value="1"/>
</dbReference>
<evidence type="ECO:0000313" key="3">
    <source>
        <dbReference type="EMBL" id="EKF28619.1"/>
    </source>
</evidence>
<dbReference type="SUPFAM" id="SSF49899">
    <property type="entry name" value="Concanavalin A-like lectins/glucanases"/>
    <property type="match status" value="1"/>
</dbReference>